<proteinExistence type="predicted"/>
<sequence length="142" mass="16116">MEAAEVAVIAELVREHYAPDRLDPGVTEPTLVEYDDGSRSFVLPQDQMFEPYRSFRLLDAEAVGSILVITFRWDDGADDGTIFLMPLDARDVQLDMRDNIAVTTFILHHLEFTLGGPRESWERARTTPFGPRFAVVRPYTQG</sequence>
<dbReference type="EMBL" id="JBHUCP010000016">
    <property type="protein sequence ID" value="MFD1531908.1"/>
    <property type="molecule type" value="Genomic_DNA"/>
</dbReference>
<evidence type="ECO:0000313" key="1">
    <source>
        <dbReference type="EMBL" id="MFD1531908.1"/>
    </source>
</evidence>
<name>A0ABW4FNG8_9PSEU</name>
<gene>
    <name evidence="1" type="ORF">ACFSCY_20970</name>
</gene>
<reference evidence="2" key="1">
    <citation type="journal article" date="2019" name="Int. J. Syst. Evol. Microbiol.">
        <title>The Global Catalogue of Microorganisms (GCM) 10K type strain sequencing project: providing services to taxonomists for standard genome sequencing and annotation.</title>
        <authorList>
            <consortium name="The Broad Institute Genomics Platform"/>
            <consortium name="The Broad Institute Genome Sequencing Center for Infectious Disease"/>
            <person name="Wu L."/>
            <person name="Ma J."/>
        </authorList>
    </citation>
    <scope>NUCLEOTIDE SEQUENCE [LARGE SCALE GENOMIC DNA]</scope>
    <source>
        <strain evidence="2">JCM 12165</strain>
    </source>
</reference>
<dbReference type="Proteomes" id="UP001597145">
    <property type="component" value="Unassembled WGS sequence"/>
</dbReference>
<comment type="caution">
    <text evidence="1">The sequence shown here is derived from an EMBL/GenBank/DDBJ whole genome shotgun (WGS) entry which is preliminary data.</text>
</comment>
<dbReference type="RefSeq" id="WP_343974424.1">
    <property type="nucleotide sequence ID" value="NZ_BAAAJG010000007.1"/>
</dbReference>
<evidence type="ECO:0000313" key="2">
    <source>
        <dbReference type="Proteomes" id="UP001597145"/>
    </source>
</evidence>
<protein>
    <submittedName>
        <fullName evidence="1">Uncharacterized protein</fullName>
    </submittedName>
</protein>
<keyword evidence="2" id="KW-1185">Reference proteome</keyword>
<organism evidence="1 2">
    <name type="scientific">Pseudonocardia aurantiaca</name>
    <dbReference type="NCBI Taxonomy" id="75290"/>
    <lineage>
        <taxon>Bacteria</taxon>
        <taxon>Bacillati</taxon>
        <taxon>Actinomycetota</taxon>
        <taxon>Actinomycetes</taxon>
        <taxon>Pseudonocardiales</taxon>
        <taxon>Pseudonocardiaceae</taxon>
        <taxon>Pseudonocardia</taxon>
    </lineage>
</organism>
<accession>A0ABW4FNG8</accession>